<comment type="caution">
    <text evidence="1">The sequence shown here is derived from an EMBL/GenBank/DDBJ whole genome shotgun (WGS) entry which is preliminary data.</text>
</comment>
<reference evidence="1" key="1">
    <citation type="journal article" date="2016" name="Int. J. Mol. Sci.">
        <title>Comparative genomics of the extreme acidophile Acidithiobacillus thiooxidans reveals intraspecific divergence and niche adaptation.</title>
        <authorList>
            <person name="Zhang X."/>
            <person name="Feng X."/>
            <person name="Tao J."/>
            <person name="Ma L."/>
            <person name="Xiao Y."/>
            <person name="Liang Y."/>
            <person name="Liu X."/>
            <person name="Yin H."/>
        </authorList>
    </citation>
    <scope>NUCLEOTIDE SEQUENCE [LARGE SCALE GENOMIC DNA]</scope>
    <source>
        <strain evidence="1">DXS-W</strain>
    </source>
</reference>
<name>A0A1C2IFP1_ACITH</name>
<evidence type="ECO:0000313" key="2">
    <source>
        <dbReference type="Proteomes" id="UP000095008"/>
    </source>
</evidence>
<dbReference type="OrthoDB" id="8479517at2"/>
<proteinExistence type="predicted"/>
<organism evidence="1 2">
    <name type="scientific">Acidithiobacillus thiooxidans</name>
    <name type="common">Thiobacillus thiooxidans</name>
    <dbReference type="NCBI Taxonomy" id="930"/>
    <lineage>
        <taxon>Bacteria</taxon>
        <taxon>Pseudomonadati</taxon>
        <taxon>Pseudomonadota</taxon>
        <taxon>Acidithiobacillia</taxon>
        <taxon>Acidithiobacillales</taxon>
        <taxon>Acidithiobacillaceae</taxon>
        <taxon>Acidithiobacillus</taxon>
    </lineage>
</organism>
<dbReference type="Proteomes" id="UP000095008">
    <property type="component" value="Unassembled WGS sequence"/>
</dbReference>
<evidence type="ECO:0000313" key="1">
    <source>
        <dbReference type="EMBL" id="OCX74785.1"/>
    </source>
</evidence>
<protein>
    <submittedName>
        <fullName evidence="1">Uncharacterized protein</fullName>
    </submittedName>
</protein>
<dbReference type="AlphaFoldDB" id="A0A1C2IFP1"/>
<dbReference type="EMBL" id="LWRY01000030">
    <property type="protein sequence ID" value="OCX74785.1"/>
    <property type="molecule type" value="Genomic_DNA"/>
</dbReference>
<sequence length="250" mass="27459">MAINVKQITTDITLELDEEVISMADFQKATDNFLGLVKELSRQVTGNKADSGEWSVKVYSGSAAVGVMPSAQNLNSDRVREIMVSGIRSLANGVRPGEFSDKAVEYAKSLASLFKKSKVEPNVRIWSKQEESVHVVRKVATEADNLLAPAYEEQGAVDGILERVDAHGKMQFVIYDVIDERAVKCEVTESQLQQALGNFKKRVEVIGTVRFRKDGMPVSIKASRIVNFPDKAEIPTLAQMRALLAGEAST</sequence>
<gene>
    <name evidence="1" type="ORF">A6M23_04845</name>
</gene>
<accession>A0A1C2IFP1</accession>
<dbReference type="GeneID" id="60696812"/>
<keyword evidence="2" id="KW-1185">Reference proteome</keyword>
<dbReference type="RefSeq" id="WP_031568974.1">
    <property type="nucleotide sequence ID" value="NZ_JABBDU010000087.1"/>
</dbReference>